<dbReference type="GO" id="GO:0046872">
    <property type="term" value="F:metal ion binding"/>
    <property type="evidence" value="ECO:0007669"/>
    <property type="project" value="UniProtKB-KW"/>
</dbReference>
<keyword evidence="10" id="KW-0694">RNA-binding</keyword>
<dbReference type="InterPro" id="IPR014065">
    <property type="entry name" value="tRNA_adenylyltransferase"/>
</dbReference>
<keyword evidence="14" id="KW-1185">Reference proteome</keyword>
<name>A0A934I412_9MICO</name>
<dbReference type="InterPro" id="IPR050124">
    <property type="entry name" value="tRNA_CCA-adding_enzyme"/>
</dbReference>
<keyword evidence="8" id="KW-0067">ATP-binding</keyword>
<dbReference type="NCBIfam" id="TIGR00277">
    <property type="entry name" value="HDIG"/>
    <property type="match status" value="1"/>
</dbReference>
<dbReference type="InterPro" id="IPR043519">
    <property type="entry name" value="NT_sf"/>
</dbReference>
<dbReference type="SMART" id="SM00471">
    <property type="entry name" value="HDc"/>
    <property type="match status" value="1"/>
</dbReference>
<dbReference type="NCBIfam" id="TIGR02692">
    <property type="entry name" value="tRNA_CCA_actino"/>
    <property type="match status" value="1"/>
</dbReference>
<dbReference type="GO" id="GO:0008033">
    <property type="term" value="P:tRNA processing"/>
    <property type="evidence" value="ECO:0007669"/>
    <property type="project" value="UniProtKB-KW"/>
</dbReference>
<protein>
    <submittedName>
        <fullName evidence="13">CCA tRNA nucleotidyltransferase</fullName>
        <ecNumber evidence="13">2.7.7.72</ecNumber>
    </submittedName>
</protein>
<dbReference type="SUPFAM" id="SSF81301">
    <property type="entry name" value="Nucleotidyltransferase"/>
    <property type="match status" value="1"/>
</dbReference>
<comment type="cofactor">
    <cofactor evidence="1">
        <name>Mg(2+)</name>
        <dbReference type="ChEBI" id="CHEBI:18420"/>
    </cofactor>
</comment>
<dbReference type="CDD" id="cd05398">
    <property type="entry name" value="NT_ClassII-CCAase"/>
    <property type="match status" value="1"/>
</dbReference>
<evidence type="ECO:0000313" key="14">
    <source>
        <dbReference type="Proteomes" id="UP000602087"/>
    </source>
</evidence>
<evidence type="ECO:0000256" key="6">
    <source>
        <dbReference type="ARBA" id="ARBA00022741"/>
    </source>
</evidence>
<evidence type="ECO:0000256" key="11">
    <source>
        <dbReference type="SAM" id="Coils"/>
    </source>
</evidence>
<dbReference type="InterPro" id="IPR002646">
    <property type="entry name" value="PolA_pol_head_dom"/>
</dbReference>
<dbReference type="AlphaFoldDB" id="A0A934I412"/>
<dbReference type="InterPro" id="IPR006675">
    <property type="entry name" value="HDIG_dom"/>
</dbReference>
<dbReference type="GO" id="GO:0042245">
    <property type="term" value="P:RNA repair"/>
    <property type="evidence" value="ECO:0007669"/>
    <property type="project" value="UniProtKB-KW"/>
</dbReference>
<dbReference type="InterPro" id="IPR032828">
    <property type="entry name" value="PolyA_RNA-bd"/>
</dbReference>
<keyword evidence="4 13" id="KW-0548">Nucleotidyltransferase</keyword>
<comment type="caution">
    <text evidence="13">The sequence shown here is derived from an EMBL/GenBank/DDBJ whole genome shotgun (WGS) entry which is preliminary data.</text>
</comment>
<evidence type="ECO:0000256" key="8">
    <source>
        <dbReference type="ARBA" id="ARBA00022840"/>
    </source>
</evidence>
<keyword evidence="5" id="KW-0479">Metal-binding</keyword>
<feature type="coiled-coil region" evidence="11">
    <location>
        <begin position="421"/>
        <end position="448"/>
    </location>
</feature>
<dbReference type="EMBL" id="JAEINH010000005">
    <property type="protein sequence ID" value="MBI9114828.1"/>
    <property type="molecule type" value="Genomic_DNA"/>
</dbReference>
<dbReference type="InterPro" id="IPR006674">
    <property type="entry name" value="HD_domain"/>
</dbReference>
<keyword evidence="11" id="KW-0175">Coiled coil</keyword>
<keyword evidence="9" id="KW-0460">Magnesium</keyword>
<evidence type="ECO:0000256" key="7">
    <source>
        <dbReference type="ARBA" id="ARBA00022800"/>
    </source>
</evidence>
<sequence length="503" mass="55031">MSSESAGNPVSGSDDEGLAEKVALLRRRATAVLAHMAPAATELGAVFEAAGHELALVGGPVRDAFLGRSSADLDFATSASPDETQALLARWGDSHWDIGREFGTIGASRRGRDGEPDVVVEVTTYRSDEYDPASRKPVVAFGDTLEGDLSRRDFTVNAMAVRLPSLTFVDPHDGLVDLAAQVLRTPIEPERSFDDDPLRMMRAARFAAQLGFAVDPGAWSAIVAMADRVTIVSAERVRDELDKLLLSRSPRAGLEVLVETGLADHVLPELTGMKLAVDEHHRHKDVYEHSLTVLDQAIDLESGPEGPVPGPDLVLRLAALLHDIGKPATRRFEAGGTVSFHHHEVVGAKMSAKRLRALRYDKETVKQVSRLVELHLRFHGYGDGAWTDSAVRRYVTDAGPLLERLHRLTRADCTTRNRRKAQRLSSAYDELEARIEKLRGEEELAAMRPDLDGEQIMAALGVPPGPAVGRAYRFLMELRLDRGPLGPEAAREELLAWWATQEG</sequence>
<dbReference type="EC" id="2.7.7.72" evidence="13"/>
<evidence type="ECO:0000256" key="5">
    <source>
        <dbReference type="ARBA" id="ARBA00022723"/>
    </source>
</evidence>
<keyword evidence="6" id="KW-0547">Nucleotide-binding</keyword>
<keyword evidence="2 13" id="KW-0808">Transferase</keyword>
<dbReference type="Gene3D" id="3.30.460.10">
    <property type="entry name" value="Beta Polymerase, domain 2"/>
    <property type="match status" value="1"/>
</dbReference>
<dbReference type="GO" id="GO:0003723">
    <property type="term" value="F:RNA binding"/>
    <property type="evidence" value="ECO:0007669"/>
    <property type="project" value="UniProtKB-KW"/>
</dbReference>
<dbReference type="Pfam" id="PF12627">
    <property type="entry name" value="PolyA_pol_RNAbd"/>
    <property type="match status" value="1"/>
</dbReference>
<evidence type="ECO:0000313" key="13">
    <source>
        <dbReference type="EMBL" id="MBI9114828.1"/>
    </source>
</evidence>
<dbReference type="PANTHER" id="PTHR47545">
    <property type="entry name" value="MULTIFUNCTIONAL CCA PROTEIN"/>
    <property type="match status" value="1"/>
</dbReference>
<reference evidence="13" key="1">
    <citation type="submission" date="2020-12" db="EMBL/GenBank/DDBJ databases">
        <title>Sanguibacter suaedae sp. nov., isolated from Suaeda aralocaspica.</title>
        <authorList>
            <person name="Ma Q."/>
        </authorList>
    </citation>
    <scope>NUCLEOTIDE SEQUENCE</scope>
    <source>
        <strain evidence="13">YZGR15</strain>
    </source>
</reference>
<dbReference type="Gene3D" id="1.10.3090.10">
    <property type="entry name" value="cca-adding enzyme, domain 2"/>
    <property type="match status" value="1"/>
</dbReference>
<dbReference type="Proteomes" id="UP000602087">
    <property type="component" value="Unassembled WGS sequence"/>
</dbReference>
<evidence type="ECO:0000256" key="3">
    <source>
        <dbReference type="ARBA" id="ARBA00022694"/>
    </source>
</evidence>
<dbReference type="InterPro" id="IPR003607">
    <property type="entry name" value="HD/PDEase_dom"/>
</dbReference>
<dbReference type="RefSeq" id="WP_198733401.1">
    <property type="nucleotide sequence ID" value="NZ_JAEINH010000005.1"/>
</dbReference>
<dbReference type="GO" id="GO:0004810">
    <property type="term" value="F:CCA tRNA nucleotidyltransferase activity"/>
    <property type="evidence" value="ECO:0007669"/>
    <property type="project" value="UniProtKB-EC"/>
</dbReference>
<organism evidence="13 14">
    <name type="scientific">Sanguibacter suaedae</name>
    <dbReference type="NCBI Taxonomy" id="2795737"/>
    <lineage>
        <taxon>Bacteria</taxon>
        <taxon>Bacillati</taxon>
        <taxon>Actinomycetota</taxon>
        <taxon>Actinomycetes</taxon>
        <taxon>Micrococcales</taxon>
        <taxon>Sanguibacteraceae</taxon>
        <taxon>Sanguibacter</taxon>
    </lineage>
</organism>
<keyword evidence="3" id="KW-0819">tRNA processing</keyword>
<dbReference type="CDD" id="cd00077">
    <property type="entry name" value="HDc"/>
    <property type="match status" value="1"/>
</dbReference>
<evidence type="ECO:0000256" key="1">
    <source>
        <dbReference type="ARBA" id="ARBA00001946"/>
    </source>
</evidence>
<dbReference type="Pfam" id="PF01966">
    <property type="entry name" value="HD"/>
    <property type="match status" value="1"/>
</dbReference>
<evidence type="ECO:0000256" key="10">
    <source>
        <dbReference type="ARBA" id="ARBA00022884"/>
    </source>
</evidence>
<evidence type="ECO:0000256" key="9">
    <source>
        <dbReference type="ARBA" id="ARBA00022842"/>
    </source>
</evidence>
<dbReference type="PANTHER" id="PTHR47545:SF1">
    <property type="entry name" value="MULTIFUNCTIONAL CCA PROTEIN"/>
    <property type="match status" value="1"/>
</dbReference>
<feature type="domain" description="HD/PDEase" evidence="12">
    <location>
        <begin position="282"/>
        <end position="443"/>
    </location>
</feature>
<dbReference type="FunFam" id="1.10.3090.10:FF:000002">
    <property type="entry name" value="CCA tRNA nucleotidyltransferase"/>
    <property type="match status" value="1"/>
</dbReference>
<keyword evidence="7" id="KW-0692">RNA repair</keyword>
<gene>
    <name evidence="13" type="ORF">JAV76_07355</name>
</gene>
<evidence type="ECO:0000256" key="2">
    <source>
        <dbReference type="ARBA" id="ARBA00022679"/>
    </source>
</evidence>
<dbReference type="Pfam" id="PF01743">
    <property type="entry name" value="PolyA_pol"/>
    <property type="match status" value="1"/>
</dbReference>
<dbReference type="SUPFAM" id="SSF81891">
    <property type="entry name" value="Poly A polymerase C-terminal region-like"/>
    <property type="match status" value="1"/>
</dbReference>
<dbReference type="GO" id="GO:0005524">
    <property type="term" value="F:ATP binding"/>
    <property type="evidence" value="ECO:0007669"/>
    <property type="project" value="UniProtKB-KW"/>
</dbReference>
<accession>A0A934I412</accession>
<evidence type="ECO:0000259" key="12">
    <source>
        <dbReference type="SMART" id="SM00471"/>
    </source>
</evidence>
<proteinExistence type="predicted"/>
<evidence type="ECO:0000256" key="4">
    <source>
        <dbReference type="ARBA" id="ARBA00022695"/>
    </source>
</evidence>